<dbReference type="InterPro" id="IPR007110">
    <property type="entry name" value="Ig-like_dom"/>
</dbReference>
<dbReference type="InterPro" id="IPR013106">
    <property type="entry name" value="Ig_V-set"/>
</dbReference>
<dbReference type="InterPro" id="IPR036179">
    <property type="entry name" value="Ig-like_dom_sf"/>
</dbReference>
<organism evidence="2 3">
    <name type="scientific">Gasterosteus aculeatus aculeatus</name>
    <name type="common">three-spined stickleback</name>
    <dbReference type="NCBI Taxonomy" id="481459"/>
    <lineage>
        <taxon>Eukaryota</taxon>
        <taxon>Metazoa</taxon>
        <taxon>Chordata</taxon>
        <taxon>Craniata</taxon>
        <taxon>Vertebrata</taxon>
        <taxon>Euteleostomi</taxon>
        <taxon>Actinopterygii</taxon>
        <taxon>Neopterygii</taxon>
        <taxon>Teleostei</taxon>
        <taxon>Neoteleostei</taxon>
        <taxon>Acanthomorphata</taxon>
        <taxon>Eupercaria</taxon>
        <taxon>Perciformes</taxon>
        <taxon>Cottioidei</taxon>
        <taxon>Gasterosteales</taxon>
        <taxon>Gasterosteidae</taxon>
        <taxon>Gasterosteus</taxon>
    </lineage>
</organism>
<evidence type="ECO:0000259" key="1">
    <source>
        <dbReference type="PROSITE" id="PS50835"/>
    </source>
</evidence>
<accession>A0AAQ4RPF2</accession>
<dbReference type="GeneTree" id="ENSGT00940000159200"/>
<proteinExistence type="predicted"/>
<dbReference type="InterPro" id="IPR003599">
    <property type="entry name" value="Ig_sub"/>
</dbReference>
<dbReference type="GO" id="GO:0032809">
    <property type="term" value="C:neuronal cell body membrane"/>
    <property type="evidence" value="ECO:0007669"/>
    <property type="project" value="TreeGrafter"/>
</dbReference>
<keyword evidence="3" id="KW-1185">Reference proteome</keyword>
<dbReference type="GO" id="GO:0007156">
    <property type="term" value="P:homophilic cell adhesion via plasma membrane adhesion molecules"/>
    <property type="evidence" value="ECO:0007669"/>
    <property type="project" value="TreeGrafter"/>
</dbReference>
<reference evidence="2 3" key="1">
    <citation type="journal article" date="2021" name="G3 (Bethesda)">
        <title>Improved contiguity of the threespine stickleback genome using long-read sequencing.</title>
        <authorList>
            <person name="Nath S."/>
            <person name="Shaw D.E."/>
            <person name="White M.A."/>
        </authorList>
    </citation>
    <scope>NUCLEOTIDE SEQUENCE [LARGE SCALE GENOMIC DNA]</scope>
    <source>
        <strain evidence="2 3">Lake Benthic</strain>
    </source>
</reference>
<sequence>EINPFLPQPSTLKWASPLTDSASSPIYLQADWFSTALQGLNGQLAVSTITRAPTATKEHRVVLSVTTTTVSVQSRLGGPVLLDCGLWADPSSPLSGSGFAVEWRYQFRGDGRLVLAYDGKTDRLADVQEEGATLDYEGLHQRGNASLILREAKVRHSGLYICTVYLPYLVAQVTMELQVVEPPSLSIHPSPLPLAVPGQSFTVQCEASGFAPPRPGAELGVQRHRWEVQASGVGQPNGTPAGLGREPTARAPGWSSTPPSWTWAEGGRSPVWPSISGDTAGQRDPQRHWVQLPVHRGLHGDGRCSAGALRSHQVCLLDRHQLRLR</sequence>
<dbReference type="SMART" id="SM00409">
    <property type="entry name" value="IG"/>
    <property type="match status" value="2"/>
</dbReference>
<evidence type="ECO:0000313" key="2">
    <source>
        <dbReference type="Ensembl" id="ENSGACP00000064870.1"/>
    </source>
</evidence>
<dbReference type="Ensembl" id="ENSGACT00000043552.1">
    <property type="protein sequence ID" value="ENSGACP00000064870.1"/>
    <property type="gene ID" value="ENSGACG00000037732.1"/>
</dbReference>
<reference evidence="2" key="3">
    <citation type="submission" date="2025-09" db="UniProtKB">
        <authorList>
            <consortium name="Ensembl"/>
        </authorList>
    </citation>
    <scope>IDENTIFICATION</scope>
</reference>
<dbReference type="PANTHER" id="PTHR45889:SF1">
    <property type="entry name" value="CELL ADHESION MOLECULE 2"/>
    <property type="match status" value="1"/>
</dbReference>
<dbReference type="AlphaFoldDB" id="A0AAQ4RPF2"/>
<protein>
    <recommendedName>
        <fullName evidence="1">Ig-like domain-containing protein</fullName>
    </recommendedName>
</protein>
<reference evidence="2" key="2">
    <citation type="submission" date="2025-08" db="UniProtKB">
        <authorList>
            <consortium name="Ensembl"/>
        </authorList>
    </citation>
    <scope>IDENTIFICATION</scope>
</reference>
<dbReference type="PROSITE" id="PS50835">
    <property type="entry name" value="IG_LIKE"/>
    <property type="match status" value="1"/>
</dbReference>
<name>A0AAQ4RPF2_GASAC</name>
<dbReference type="SUPFAM" id="SSF48726">
    <property type="entry name" value="Immunoglobulin"/>
    <property type="match status" value="2"/>
</dbReference>
<dbReference type="PANTHER" id="PTHR45889">
    <property type="entry name" value="IG-LIKE DOMAIN-CONTAINING PROTEIN"/>
    <property type="match status" value="1"/>
</dbReference>
<evidence type="ECO:0000313" key="3">
    <source>
        <dbReference type="Proteomes" id="UP000007635"/>
    </source>
</evidence>
<feature type="domain" description="Ig-like" evidence="1">
    <location>
        <begin position="53"/>
        <end position="164"/>
    </location>
</feature>
<dbReference type="InterPro" id="IPR013783">
    <property type="entry name" value="Ig-like_fold"/>
</dbReference>
<dbReference type="Pfam" id="PF07686">
    <property type="entry name" value="V-set"/>
    <property type="match status" value="1"/>
</dbReference>
<dbReference type="Gene3D" id="2.60.40.10">
    <property type="entry name" value="Immunoglobulins"/>
    <property type="match status" value="2"/>
</dbReference>
<dbReference type="Proteomes" id="UP000007635">
    <property type="component" value="Chromosome X"/>
</dbReference>